<gene>
    <name evidence="1" type="ORF">jhhlp_008504</name>
</gene>
<reference evidence="1 2" key="1">
    <citation type="journal article" date="2017" name="G3 (Bethesda)">
        <title>First Draft Genome Sequence of the Pathogenic Fungus Lomentospora prolificans (Formerly Scedosporium prolificans).</title>
        <authorList>
            <person name="Luo R."/>
            <person name="Zimin A."/>
            <person name="Workman R."/>
            <person name="Fan Y."/>
            <person name="Pertea G."/>
            <person name="Grossman N."/>
            <person name="Wear M.P."/>
            <person name="Jia B."/>
            <person name="Miller H."/>
            <person name="Casadevall A."/>
            <person name="Timp W."/>
            <person name="Zhang S.X."/>
            <person name="Salzberg S.L."/>
        </authorList>
    </citation>
    <scope>NUCLEOTIDE SEQUENCE [LARGE SCALE GENOMIC DNA]</scope>
    <source>
        <strain evidence="1 2">JHH-5317</strain>
    </source>
</reference>
<dbReference type="PANTHER" id="PTHR40788:SF2">
    <property type="entry name" value="CLR5 DOMAIN-CONTAINING PROTEIN"/>
    <property type="match status" value="1"/>
</dbReference>
<dbReference type="STRING" id="41688.A0A2N3MY86"/>
<keyword evidence="2" id="KW-1185">Reference proteome</keyword>
<organism evidence="1 2">
    <name type="scientific">Lomentospora prolificans</name>
    <dbReference type="NCBI Taxonomy" id="41688"/>
    <lineage>
        <taxon>Eukaryota</taxon>
        <taxon>Fungi</taxon>
        <taxon>Dikarya</taxon>
        <taxon>Ascomycota</taxon>
        <taxon>Pezizomycotina</taxon>
        <taxon>Sordariomycetes</taxon>
        <taxon>Hypocreomycetidae</taxon>
        <taxon>Microascales</taxon>
        <taxon>Microascaceae</taxon>
        <taxon>Lomentospora</taxon>
    </lineage>
</organism>
<proteinExistence type="predicted"/>
<protein>
    <submittedName>
        <fullName evidence="1">Uncharacterized protein</fullName>
    </submittedName>
</protein>
<dbReference type="VEuPathDB" id="FungiDB:jhhlp_008504"/>
<accession>A0A2N3MY86</accession>
<comment type="caution">
    <text evidence="1">The sequence shown here is derived from an EMBL/GenBank/DDBJ whole genome shotgun (WGS) entry which is preliminary data.</text>
</comment>
<name>A0A2N3MY86_9PEZI</name>
<dbReference type="AlphaFoldDB" id="A0A2N3MY86"/>
<dbReference type="PANTHER" id="PTHR40788">
    <property type="entry name" value="CLR5 DOMAIN-CONTAINING PROTEIN-RELATED"/>
    <property type="match status" value="1"/>
</dbReference>
<evidence type="ECO:0000313" key="2">
    <source>
        <dbReference type="Proteomes" id="UP000233524"/>
    </source>
</evidence>
<dbReference type="Proteomes" id="UP000233524">
    <property type="component" value="Unassembled WGS sequence"/>
</dbReference>
<sequence length="454" mass="51403">MTTGESIANLEVLSNLCCKARATQQLHRTYEGEITSTKELPRDYHCSLLQLHFNLSYALQFQANNLREEIHSSPPMRRHFVQMETGPDAGKIAPLSPPNASFSQAVRILYLMEVVWQERKGKACGGLRPEHAIDELEGLIQSDPEIQSLISPRISNRIGDLSIISQCLTQLNLYQPWARRYPTIAHEFQEPFTKEYETKLWPIRKILLAINHNPEKIIPLGNPSDGRFAYPAKKRATREVEEVGNVIRDHASGYQGTQYYRLISEGRVLHRTPEWTEPQREEKGAKAPETTEFVPIFNPTPVDPPHRDFPVPKRKVKTKGIPRAEATPEPNLPSSTAANVPIETADNRAIPVDARSLKVFRALFFCPDVTSTPGEVSWTDFLHAMVSAGFQAEKLYGSVWAFKSNNPPHPGSIQFHEPHPRGKLSFTTARRIGRRLDRAYGWSISTFTLKKTET</sequence>
<dbReference type="OrthoDB" id="2922289at2759"/>
<dbReference type="EMBL" id="NLAX01001623">
    <property type="protein sequence ID" value="PKS05137.1"/>
    <property type="molecule type" value="Genomic_DNA"/>
</dbReference>
<evidence type="ECO:0000313" key="1">
    <source>
        <dbReference type="EMBL" id="PKS05137.1"/>
    </source>
</evidence>
<dbReference type="InParanoid" id="A0A2N3MY86"/>